<dbReference type="InterPro" id="IPR000182">
    <property type="entry name" value="GNAT_dom"/>
</dbReference>
<dbReference type="RefSeq" id="WP_120198200.1">
    <property type="nucleotide sequence ID" value="NZ_MCIA01000032.1"/>
</dbReference>
<keyword evidence="2" id="KW-0808">Transferase</keyword>
<dbReference type="EMBL" id="MCIA01000032">
    <property type="protein sequence ID" value="RKD29365.1"/>
    <property type="molecule type" value="Genomic_DNA"/>
</dbReference>
<dbReference type="InterPro" id="IPR052523">
    <property type="entry name" value="Trichothecene_AcTrans"/>
</dbReference>
<sequence>MDCDHLYRVKKEDLEKLKELLTECFESDPLYCRLIPDKKRRDRLLPELFACDMEELLKTCQIYADSQEIHGIIVVGDESESSYSLKNYISEAAAYLKTKGYLIKEDPSFKTLWNFYQGKDYLNSKWTETLNTKDRLHLIYLAVRPYMQHHGISTHLLRETIGYADEYRLMVSLETHNEKNVSFYEHFGFELYEIVETLDNLKQYCMIRDRSRS</sequence>
<accession>A0A419SVZ1</accession>
<dbReference type="GO" id="GO:0016747">
    <property type="term" value="F:acyltransferase activity, transferring groups other than amino-acyl groups"/>
    <property type="evidence" value="ECO:0007669"/>
    <property type="project" value="InterPro"/>
</dbReference>
<comment type="caution">
    <text evidence="2">The sequence shown here is derived from an EMBL/GenBank/DDBJ whole genome shotgun (WGS) entry which is preliminary data.</text>
</comment>
<dbReference type="PANTHER" id="PTHR42791:SF1">
    <property type="entry name" value="N-ACETYLTRANSFERASE DOMAIN-CONTAINING PROTEIN"/>
    <property type="match status" value="1"/>
</dbReference>
<dbReference type="AlphaFoldDB" id="A0A419SVZ1"/>
<protein>
    <submittedName>
        <fullName evidence="2">GNAT family N-acetyltransferase</fullName>
    </submittedName>
</protein>
<evidence type="ECO:0000259" key="1">
    <source>
        <dbReference type="PROSITE" id="PS51186"/>
    </source>
</evidence>
<dbReference type="PROSITE" id="PS51186">
    <property type="entry name" value="GNAT"/>
    <property type="match status" value="1"/>
</dbReference>
<keyword evidence="3" id="KW-1185">Reference proteome</keyword>
<organism evidence="2 3">
    <name type="scientific">Lacrimispora algidixylanolytica</name>
    <dbReference type="NCBI Taxonomy" id="94868"/>
    <lineage>
        <taxon>Bacteria</taxon>
        <taxon>Bacillati</taxon>
        <taxon>Bacillota</taxon>
        <taxon>Clostridia</taxon>
        <taxon>Lachnospirales</taxon>
        <taxon>Lachnospiraceae</taxon>
        <taxon>Lacrimispora</taxon>
    </lineage>
</organism>
<evidence type="ECO:0000313" key="2">
    <source>
        <dbReference type="EMBL" id="RKD29365.1"/>
    </source>
</evidence>
<feature type="domain" description="N-acetyltransferase" evidence="1">
    <location>
        <begin position="55"/>
        <end position="211"/>
    </location>
</feature>
<evidence type="ECO:0000313" key="3">
    <source>
        <dbReference type="Proteomes" id="UP000284277"/>
    </source>
</evidence>
<dbReference type="SUPFAM" id="SSF55729">
    <property type="entry name" value="Acyl-CoA N-acyltransferases (Nat)"/>
    <property type="match status" value="1"/>
</dbReference>
<gene>
    <name evidence="2" type="ORF">BET01_08440</name>
</gene>
<dbReference type="OrthoDB" id="2194050at2"/>
<reference evidence="2 3" key="1">
    <citation type="submission" date="2016-08" db="EMBL/GenBank/DDBJ databases">
        <title>A new outlook on sporulation: Clostridium algidixylanolyticum.</title>
        <authorList>
            <person name="Poppleton D.I."/>
            <person name="Gribaldo S."/>
        </authorList>
    </citation>
    <scope>NUCLEOTIDE SEQUENCE [LARGE SCALE GENOMIC DNA]</scope>
    <source>
        <strain evidence="2 3">SPL73</strain>
    </source>
</reference>
<proteinExistence type="predicted"/>
<dbReference type="Pfam" id="PF00583">
    <property type="entry name" value="Acetyltransf_1"/>
    <property type="match status" value="1"/>
</dbReference>
<name>A0A419SVZ1_9FIRM</name>
<dbReference type="InterPro" id="IPR016181">
    <property type="entry name" value="Acyl_CoA_acyltransferase"/>
</dbReference>
<dbReference type="Proteomes" id="UP000284277">
    <property type="component" value="Unassembled WGS sequence"/>
</dbReference>
<dbReference type="PANTHER" id="PTHR42791">
    <property type="entry name" value="GNAT FAMILY ACETYLTRANSFERASE"/>
    <property type="match status" value="1"/>
</dbReference>
<dbReference type="Gene3D" id="3.40.630.30">
    <property type="match status" value="1"/>
</dbReference>